<feature type="non-terminal residue" evidence="5">
    <location>
        <position position="140"/>
    </location>
</feature>
<dbReference type="EMBL" id="JEWH01000137">
    <property type="protein sequence ID" value="EXB02058.1"/>
    <property type="molecule type" value="Genomic_DNA"/>
</dbReference>
<comment type="pathway">
    <text evidence="1">Amino-acid biosynthesis; L-histidine biosynthesis; L-histidine from 5-phospho-alpha-D-ribose 1-diphosphate: step 6/9.</text>
</comment>
<dbReference type="Gene3D" id="3.30.230.40">
    <property type="entry name" value="Imidazole glycerol phosphate dehydratase, domain 1"/>
    <property type="match status" value="2"/>
</dbReference>
<proteinExistence type="predicted"/>
<evidence type="ECO:0000256" key="4">
    <source>
        <dbReference type="ARBA" id="ARBA00023239"/>
    </source>
</evidence>
<evidence type="ECO:0000313" key="6">
    <source>
        <dbReference type="Proteomes" id="UP000020595"/>
    </source>
</evidence>
<sequence length="140" mass="15764">MTQRISEVVRNTNETKIRVRLNLDGTGQGTLNTGVPFLDHMIDQIKRHGLFDIDIHCDGDLEIDDHHTVEDCGITLGQAFAQALGDKKGLRRYGHFYAPLDEALSRVVVDLSGRPGLFMDIPFTRARIGTFDVDLFSEFF</sequence>
<dbReference type="InterPro" id="IPR020565">
    <property type="entry name" value="ImidazoleglycerP_deHydtase_CS"/>
</dbReference>
<evidence type="ECO:0000256" key="1">
    <source>
        <dbReference type="ARBA" id="ARBA00005047"/>
    </source>
</evidence>
<evidence type="ECO:0000256" key="2">
    <source>
        <dbReference type="ARBA" id="ARBA00022605"/>
    </source>
</evidence>
<dbReference type="InterPro" id="IPR000807">
    <property type="entry name" value="ImidazoleglycerolP_deHydtase"/>
</dbReference>
<dbReference type="AlphaFoldDB" id="A0A009IDZ0"/>
<dbReference type="Proteomes" id="UP000020595">
    <property type="component" value="Unassembled WGS sequence"/>
</dbReference>
<dbReference type="InterPro" id="IPR038494">
    <property type="entry name" value="IGPD_sf"/>
</dbReference>
<dbReference type="CDD" id="cd07914">
    <property type="entry name" value="IGPD"/>
    <property type="match status" value="1"/>
</dbReference>
<comment type="caution">
    <text evidence="5">The sequence shown here is derived from an EMBL/GenBank/DDBJ whole genome shotgun (WGS) entry which is preliminary data.</text>
</comment>
<keyword evidence="3" id="KW-0368">Histidine biosynthesis</keyword>
<dbReference type="PANTHER" id="PTHR23133:SF2">
    <property type="entry name" value="IMIDAZOLEGLYCEROL-PHOSPHATE DEHYDRATASE"/>
    <property type="match status" value="1"/>
</dbReference>
<dbReference type="PROSITE" id="PS00954">
    <property type="entry name" value="IGP_DEHYDRATASE_1"/>
    <property type="match status" value="1"/>
</dbReference>
<reference evidence="5 6" key="1">
    <citation type="submission" date="2014-02" db="EMBL/GenBank/DDBJ databases">
        <title>Comparative genomics and transcriptomics to identify genetic mechanisms underlying the emergence of carbapenem resistant Acinetobacter baumannii (CRAb).</title>
        <authorList>
            <person name="Harris A.D."/>
            <person name="Johnson K.J."/>
            <person name="George J."/>
            <person name="Shefchek K."/>
            <person name="Daugherty S.C."/>
            <person name="Parankush S."/>
            <person name="Sadzewicz L."/>
            <person name="Tallon L."/>
            <person name="Sengamalay N."/>
            <person name="Hazen T.H."/>
            <person name="Rasko D.A."/>
        </authorList>
    </citation>
    <scope>NUCLEOTIDE SEQUENCE [LARGE SCALE GENOMIC DNA]</scope>
    <source>
        <strain evidence="5 6">1295743</strain>
    </source>
</reference>
<keyword evidence="4" id="KW-0456">Lyase</keyword>
<dbReference type="GO" id="GO:0000105">
    <property type="term" value="P:L-histidine biosynthetic process"/>
    <property type="evidence" value="ECO:0007669"/>
    <property type="project" value="UniProtKB-UniPathway"/>
</dbReference>
<dbReference type="FunFam" id="3.30.230.40:FF:000003">
    <property type="entry name" value="Imidazoleglycerol-phosphate dehydratase HisB"/>
    <property type="match status" value="1"/>
</dbReference>
<dbReference type="Pfam" id="PF00475">
    <property type="entry name" value="IGPD"/>
    <property type="match status" value="1"/>
</dbReference>
<name>A0A009IDZ0_ACIB9</name>
<evidence type="ECO:0000256" key="3">
    <source>
        <dbReference type="ARBA" id="ARBA00023102"/>
    </source>
</evidence>
<dbReference type="SUPFAM" id="SSF54211">
    <property type="entry name" value="Ribosomal protein S5 domain 2-like"/>
    <property type="match status" value="2"/>
</dbReference>
<dbReference type="RefSeq" id="WP_031978417.1">
    <property type="nucleotide sequence ID" value="NZ_JEWH01000137.1"/>
</dbReference>
<dbReference type="InterPro" id="IPR020568">
    <property type="entry name" value="Ribosomal_Su5_D2-typ_SF"/>
</dbReference>
<dbReference type="GO" id="GO:0004424">
    <property type="term" value="F:imidazoleglycerol-phosphate dehydratase activity"/>
    <property type="evidence" value="ECO:0007669"/>
    <property type="project" value="InterPro"/>
</dbReference>
<protein>
    <submittedName>
        <fullName evidence="5">Imidazoleglycerol-phosphate dehydratase family protein</fullName>
    </submittedName>
</protein>
<evidence type="ECO:0000313" key="5">
    <source>
        <dbReference type="EMBL" id="EXB02058.1"/>
    </source>
</evidence>
<dbReference type="PANTHER" id="PTHR23133">
    <property type="entry name" value="IMIDAZOLEGLYCEROL-PHOSPHATE DEHYDRATASE HIS7"/>
    <property type="match status" value="1"/>
</dbReference>
<organism evidence="5 6">
    <name type="scientific">Acinetobacter baumannii (strain 1295743)</name>
    <dbReference type="NCBI Taxonomy" id="1310613"/>
    <lineage>
        <taxon>Bacteria</taxon>
        <taxon>Pseudomonadati</taxon>
        <taxon>Pseudomonadota</taxon>
        <taxon>Gammaproteobacteria</taxon>
        <taxon>Moraxellales</taxon>
        <taxon>Moraxellaceae</taxon>
        <taxon>Acinetobacter</taxon>
        <taxon>Acinetobacter calcoaceticus/baumannii complex</taxon>
    </lineage>
</organism>
<keyword evidence="2" id="KW-0028">Amino-acid biosynthesis</keyword>
<gene>
    <name evidence="5" type="ORF">J512_4329</name>
</gene>
<dbReference type="UniPathway" id="UPA00031">
    <property type="reaction ID" value="UER00011"/>
</dbReference>
<accession>A0A009IDZ0</accession>